<evidence type="ECO:0000313" key="10">
    <source>
        <dbReference type="EMBL" id="KAK8869100.1"/>
    </source>
</evidence>
<evidence type="ECO:0000256" key="6">
    <source>
        <dbReference type="ARBA" id="ARBA00023004"/>
    </source>
</evidence>
<dbReference type="Proteomes" id="UP001390339">
    <property type="component" value="Unassembled WGS sequence"/>
</dbReference>
<sequence>MEYLLQSFRELQRVENIVVILPLLFILYLVGLSIYRLYLSPASDFPGPKLAILSYWYEFYYDVWKGGRYTWKIRELHKTYGPFVRINPQQVHCDDPNFFPILYTNSSRRKSDKCQWLIRQSWTRLSAFKTLEHDLHRQRRSQLNPFFSKASIRVLEPLIARKADRLCDRIKQLASHGQVVSLTHAFAALTLDVVTHLCFGVSYNTIEDDDLCKDWYENMVVSSRGGNLVRHLPWIHYPLGLFPGLATASTSAAVQAARRRQTELDEKVHEVINRHSDQGTKGVDRPEFPTIFDGILEANVPAAEKSEMRLVDEAHTLTGAGTMTTAKAMEHTIYFLLRHPDCMRRLSEELTAAIPDEAILPPSAELERLPYLTAIVHEGLRLSKGVPHRFMRISPDVSYQYGGVVIPRGVPVGMTLMDFLEDPDVYPDPESFIPERWIPFDSPSARKCRDNLVIFGGGSRMCAGMNMAWTELYITMAAVVRRLGPQLRLWDVDFERDLKVIEDGFNALASRDSKGLRITLMT</sequence>
<dbReference type="InterPro" id="IPR017972">
    <property type="entry name" value="Cyt_P450_CS"/>
</dbReference>
<dbReference type="EMBL" id="JAPCWZ010000004">
    <property type="protein sequence ID" value="KAK8869100.1"/>
    <property type="molecule type" value="Genomic_DNA"/>
</dbReference>
<keyword evidence="9" id="KW-1133">Transmembrane helix</keyword>
<dbReference type="Pfam" id="PF00067">
    <property type="entry name" value="p450"/>
    <property type="match status" value="1"/>
</dbReference>
<evidence type="ECO:0000256" key="1">
    <source>
        <dbReference type="ARBA" id="ARBA00001971"/>
    </source>
</evidence>
<dbReference type="PANTHER" id="PTHR24305:SF157">
    <property type="entry name" value="N-ACETYLTRYPTOPHAN 6-HYDROXYLASE IVOC-RELATED"/>
    <property type="match status" value="1"/>
</dbReference>
<reference evidence="10 11" key="1">
    <citation type="journal article" date="2024" name="IMA Fungus">
        <title>Apiospora arundinis, a panoply of carbohydrate-active enzymes and secondary metabolites.</title>
        <authorList>
            <person name="Sorensen T."/>
            <person name="Petersen C."/>
            <person name="Muurmann A.T."/>
            <person name="Christiansen J.V."/>
            <person name="Brundto M.L."/>
            <person name="Overgaard C.K."/>
            <person name="Boysen A.T."/>
            <person name="Wollenberg R.D."/>
            <person name="Larsen T.O."/>
            <person name="Sorensen J.L."/>
            <person name="Nielsen K.L."/>
            <person name="Sondergaard T.E."/>
        </authorList>
    </citation>
    <scope>NUCLEOTIDE SEQUENCE [LARGE SCALE GENOMIC DNA]</scope>
    <source>
        <strain evidence="10 11">AAU 773</strain>
    </source>
</reference>
<dbReference type="PANTHER" id="PTHR24305">
    <property type="entry name" value="CYTOCHROME P450"/>
    <property type="match status" value="1"/>
</dbReference>
<evidence type="ECO:0000256" key="8">
    <source>
        <dbReference type="RuleBase" id="RU000461"/>
    </source>
</evidence>
<feature type="transmembrane region" description="Helical" evidence="9">
    <location>
        <begin position="17"/>
        <end position="38"/>
    </location>
</feature>
<gene>
    <name evidence="10" type="ORF">PGQ11_007678</name>
</gene>
<evidence type="ECO:0000256" key="4">
    <source>
        <dbReference type="ARBA" id="ARBA00022723"/>
    </source>
</evidence>
<dbReference type="CDD" id="cd11062">
    <property type="entry name" value="CYP58-like"/>
    <property type="match status" value="1"/>
</dbReference>
<evidence type="ECO:0000256" key="5">
    <source>
        <dbReference type="ARBA" id="ARBA00023002"/>
    </source>
</evidence>
<keyword evidence="7 8" id="KW-0503">Monooxygenase</keyword>
<keyword evidence="9" id="KW-0472">Membrane</keyword>
<protein>
    <submittedName>
        <fullName evidence="10">Trichodiene oxygenase</fullName>
    </submittedName>
</protein>
<dbReference type="PRINTS" id="PR00463">
    <property type="entry name" value="EP450I"/>
</dbReference>
<dbReference type="InterPro" id="IPR002401">
    <property type="entry name" value="Cyt_P450_E_grp-I"/>
</dbReference>
<organism evidence="10 11">
    <name type="scientific">Apiospora arundinis</name>
    <dbReference type="NCBI Taxonomy" id="335852"/>
    <lineage>
        <taxon>Eukaryota</taxon>
        <taxon>Fungi</taxon>
        <taxon>Dikarya</taxon>
        <taxon>Ascomycota</taxon>
        <taxon>Pezizomycotina</taxon>
        <taxon>Sordariomycetes</taxon>
        <taxon>Xylariomycetidae</taxon>
        <taxon>Amphisphaeriales</taxon>
        <taxon>Apiosporaceae</taxon>
        <taxon>Apiospora</taxon>
    </lineage>
</organism>
<dbReference type="InterPro" id="IPR001128">
    <property type="entry name" value="Cyt_P450"/>
</dbReference>
<keyword evidence="6 8" id="KW-0408">Iron</keyword>
<evidence type="ECO:0000256" key="3">
    <source>
        <dbReference type="ARBA" id="ARBA00022617"/>
    </source>
</evidence>
<evidence type="ECO:0000256" key="9">
    <source>
        <dbReference type="SAM" id="Phobius"/>
    </source>
</evidence>
<dbReference type="PROSITE" id="PS00086">
    <property type="entry name" value="CYTOCHROME_P450"/>
    <property type="match status" value="1"/>
</dbReference>
<keyword evidence="4 8" id="KW-0479">Metal-binding</keyword>
<evidence type="ECO:0000256" key="7">
    <source>
        <dbReference type="ARBA" id="ARBA00023033"/>
    </source>
</evidence>
<keyword evidence="11" id="KW-1185">Reference proteome</keyword>
<dbReference type="Gene3D" id="1.10.630.10">
    <property type="entry name" value="Cytochrome P450"/>
    <property type="match status" value="1"/>
</dbReference>
<evidence type="ECO:0000313" key="11">
    <source>
        <dbReference type="Proteomes" id="UP001390339"/>
    </source>
</evidence>
<keyword evidence="9" id="KW-0812">Transmembrane</keyword>
<comment type="similarity">
    <text evidence="2 8">Belongs to the cytochrome P450 family.</text>
</comment>
<dbReference type="InterPro" id="IPR050121">
    <property type="entry name" value="Cytochrome_P450_monoxygenase"/>
</dbReference>
<dbReference type="InterPro" id="IPR036396">
    <property type="entry name" value="Cyt_P450_sf"/>
</dbReference>
<proteinExistence type="inferred from homology"/>
<evidence type="ECO:0000256" key="2">
    <source>
        <dbReference type="ARBA" id="ARBA00010617"/>
    </source>
</evidence>
<comment type="cofactor">
    <cofactor evidence="1">
        <name>heme</name>
        <dbReference type="ChEBI" id="CHEBI:30413"/>
    </cofactor>
</comment>
<keyword evidence="5 8" id="KW-0560">Oxidoreductase</keyword>
<accession>A0ABR2IWV8</accession>
<comment type="caution">
    <text evidence="10">The sequence shown here is derived from an EMBL/GenBank/DDBJ whole genome shotgun (WGS) entry which is preliminary data.</text>
</comment>
<name>A0ABR2IWV8_9PEZI</name>
<dbReference type="PRINTS" id="PR00385">
    <property type="entry name" value="P450"/>
</dbReference>
<dbReference type="SUPFAM" id="SSF48264">
    <property type="entry name" value="Cytochrome P450"/>
    <property type="match status" value="1"/>
</dbReference>
<keyword evidence="3 8" id="KW-0349">Heme</keyword>